<feature type="region of interest" description="Disordered" evidence="5">
    <location>
        <begin position="240"/>
        <end position="266"/>
    </location>
</feature>
<evidence type="ECO:0000256" key="1">
    <source>
        <dbReference type="ARBA" id="ARBA00022801"/>
    </source>
</evidence>
<reference evidence="7 8" key="1">
    <citation type="submission" date="2017-12" db="EMBL/GenBank/DDBJ databases">
        <title>Genome sequence of the mycotoxigenic crop pathogen Fusarium proliferatum, strain ITEM 2341 from Date Palm.</title>
        <authorList>
            <person name="Almiman B.F."/>
            <person name="Shittu T.A."/>
            <person name="Muthumeenakshi S."/>
            <person name="Baroncelli R."/>
            <person name="Sreenivasaprasada S."/>
        </authorList>
    </citation>
    <scope>NUCLEOTIDE SEQUENCE [LARGE SCALE GENOMIC DNA]</scope>
    <source>
        <strain evidence="7 8">ITEM 2341</strain>
    </source>
</reference>
<feature type="domain" description="PNPLA" evidence="6">
    <location>
        <begin position="49"/>
        <end position="213"/>
    </location>
</feature>
<dbReference type="Pfam" id="PF01734">
    <property type="entry name" value="Patatin"/>
    <property type="match status" value="1"/>
</dbReference>
<comment type="caution">
    <text evidence="4">Lacks conserved residue(s) required for the propagation of feature annotation.</text>
</comment>
<feature type="compositionally biased region" description="Polar residues" evidence="5">
    <location>
        <begin position="243"/>
        <end position="257"/>
    </location>
</feature>
<comment type="caution">
    <text evidence="7">The sequence shown here is derived from an EMBL/GenBank/DDBJ whole genome shotgun (WGS) entry which is preliminary data.</text>
</comment>
<dbReference type="GO" id="GO:0046486">
    <property type="term" value="P:glycerolipid metabolic process"/>
    <property type="evidence" value="ECO:0007669"/>
    <property type="project" value="UniProtKB-ARBA"/>
</dbReference>
<sequence>MATSSPDTSHTLQHQVSGESSADVDPSIPIRGPEHISYEVGPWAQKTILTFDGGGIRGYASLLVLKRIMTRIRELEYQHQDYRASDSSFYRWRGALEDNHLEDDPEPERFEQHHAGKIAEDRTRTIAISWAINKKTGVSKEWVWRSYDNDFGPKTNGTKRYNPSNAGPAHRTTIWEVARATTAAPGYFEAIKIMGRKFLDGGMVANNPSLIALREIHKLHSNLVPALFVSIGTGLKDPADAPNINNGVPNDVKGQSRTFKKATPRDDGRHKQFFKKYIEIGKNWKNWMMNCEGMNGTEGWLAHCEAIEMTEHLYRLNVGGDLHTVSLDDWRPWNTGEETLSFIKAQTDKYLAETPVINDINSIATKAVEIRRQRAATEHWERFAVDVVYRCSHCETKKYDTRAQLREHLQKGIEHTGYRMADGKHLEDTLNASRVFRTNRTEGRMA</sequence>
<dbReference type="PANTHER" id="PTHR24185">
    <property type="entry name" value="CALCIUM-INDEPENDENT PHOSPHOLIPASE A2-GAMMA"/>
    <property type="match status" value="1"/>
</dbReference>
<dbReference type="GO" id="GO:0016042">
    <property type="term" value="P:lipid catabolic process"/>
    <property type="evidence" value="ECO:0007669"/>
    <property type="project" value="UniProtKB-UniRule"/>
</dbReference>
<dbReference type="GO" id="GO:0016020">
    <property type="term" value="C:membrane"/>
    <property type="evidence" value="ECO:0007669"/>
    <property type="project" value="TreeGrafter"/>
</dbReference>
<feature type="region of interest" description="Disordered" evidence="5">
    <location>
        <begin position="1"/>
        <end position="30"/>
    </location>
</feature>
<keyword evidence="1 4" id="KW-0378">Hydrolase</keyword>
<evidence type="ECO:0000256" key="3">
    <source>
        <dbReference type="ARBA" id="ARBA00023098"/>
    </source>
</evidence>
<protein>
    <recommendedName>
        <fullName evidence="6">PNPLA domain-containing protein</fullName>
    </recommendedName>
</protein>
<evidence type="ECO:0000256" key="5">
    <source>
        <dbReference type="SAM" id="MobiDB-lite"/>
    </source>
</evidence>
<keyword evidence="3 4" id="KW-0443">Lipid metabolism</keyword>
<dbReference type="Gene3D" id="3.40.1090.10">
    <property type="entry name" value="Cytosolic phospholipase A2 catalytic domain"/>
    <property type="match status" value="2"/>
</dbReference>
<dbReference type="GO" id="GO:0047499">
    <property type="term" value="F:calcium-independent phospholipase A2 activity"/>
    <property type="evidence" value="ECO:0007669"/>
    <property type="project" value="TreeGrafter"/>
</dbReference>
<proteinExistence type="predicted"/>
<dbReference type="SUPFAM" id="SSF52151">
    <property type="entry name" value="FabD/lysophospholipase-like"/>
    <property type="match status" value="1"/>
</dbReference>
<dbReference type="InterPro" id="IPR002641">
    <property type="entry name" value="PNPLA_dom"/>
</dbReference>
<dbReference type="EMBL" id="PKMI01000008">
    <property type="protein sequence ID" value="RBA20913.1"/>
    <property type="molecule type" value="Genomic_DNA"/>
</dbReference>
<evidence type="ECO:0000313" key="7">
    <source>
        <dbReference type="EMBL" id="RBA20913.1"/>
    </source>
</evidence>
<dbReference type="Proteomes" id="UP000251714">
    <property type="component" value="Unassembled WGS sequence"/>
</dbReference>
<evidence type="ECO:0000313" key="8">
    <source>
        <dbReference type="Proteomes" id="UP000251714"/>
    </source>
</evidence>
<dbReference type="PANTHER" id="PTHR24185:SF1">
    <property type="entry name" value="CALCIUM-INDEPENDENT PHOSPHOLIPASE A2-GAMMA"/>
    <property type="match status" value="1"/>
</dbReference>
<gene>
    <name evidence="7" type="ORF">FPRO05_08360</name>
</gene>
<feature type="compositionally biased region" description="Polar residues" evidence="5">
    <location>
        <begin position="1"/>
        <end position="20"/>
    </location>
</feature>
<feature type="short sequence motif" description="GXGXXG" evidence="4">
    <location>
        <begin position="53"/>
        <end position="58"/>
    </location>
</feature>
<feature type="active site" description="Proton acceptor" evidence="4">
    <location>
        <position position="200"/>
    </location>
</feature>
<keyword evidence="2 4" id="KW-0442">Lipid degradation</keyword>
<dbReference type="InterPro" id="IPR016035">
    <property type="entry name" value="Acyl_Trfase/lysoPLipase"/>
</dbReference>
<feature type="active site" description="Nucleophile" evidence="4">
    <location>
        <position position="85"/>
    </location>
</feature>
<dbReference type="GO" id="GO:0019369">
    <property type="term" value="P:arachidonate metabolic process"/>
    <property type="evidence" value="ECO:0007669"/>
    <property type="project" value="TreeGrafter"/>
</dbReference>
<feature type="short sequence motif" description="DGA/G" evidence="4">
    <location>
        <begin position="200"/>
        <end position="202"/>
    </location>
</feature>
<organism evidence="7 8">
    <name type="scientific">Gibberella intermedia</name>
    <name type="common">Bulb rot disease fungus</name>
    <name type="synonym">Fusarium proliferatum</name>
    <dbReference type="NCBI Taxonomy" id="948311"/>
    <lineage>
        <taxon>Eukaryota</taxon>
        <taxon>Fungi</taxon>
        <taxon>Dikarya</taxon>
        <taxon>Ascomycota</taxon>
        <taxon>Pezizomycotina</taxon>
        <taxon>Sordariomycetes</taxon>
        <taxon>Hypocreomycetidae</taxon>
        <taxon>Hypocreales</taxon>
        <taxon>Nectriaceae</taxon>
        <taxon>Fusarium</taxon>
        <taxon>Fusarium fujikuroi species complex</taxon>
    </lineage>
</organism>
<evidence type="ECO:0000256" key="4">
    <source>
        <dbReference type="PROSITE-ProRule" id="PRU01161"/>
    </source>
</evidence>
<evidence type="ECO:0000259" key="6">
    <source>
        <dbReference type="PROSITE" id="PS51635"/>
    </source>
</evidence>
<dbReference type="PROSITE" id="PS51635">
    <property type="entry name" value="PNPLA"/>
    <property type="match status" value="1"/>
</dbReference>
<dbReference type="AlphaFoldDB" id="A0A365NJG3"/>
<name>A0A365NJG3_GIBIN</name>
<accession>A0A365NJG3</accession>
<evidence type="ECO:0000256" key="2">
    <source>
        <dbReference type="ARBA" id="ARBA00022963"/>
    </source>
</evidence>